<feature type="compositionally biased region" description="Low complexity" evidence="1">
    <location>
        <begin position="366"/>
        <end position="398"/>
    </location>
</feature>
<feature type="compositionally biased region" description="Polar residues" evidence="1">
    <location>
        <begin position="234"/>
        <end position="255"/>
    </location>
</feature>
<feature type="transmembrane region" description="Helical" evidence="2">
    <location>
        <begin position="1116"/>
        <end position="1141"/>
    </location>
</feature>
<feature type="transmembrane region" description="Helical" evidence="2">
    <location>
        <begin position="1148"/>
        <end position="1170"/>
    </location>
</feature>
<feature type="compositionally biased region" description="Low complexity" evidence="1">
    <location>
        <begin position="180"/>
        <end position="233"/>
    </location>
</feature>
<feature type="transmembrane region" description="Helical" evidence="2">
    <location>
        <begin position="1064"/>
        <end position="1082"/>
    </location>
</feature>
<comment type="caution">
    <text evidence="4">The sequence shown here is derived from an EMBL/GenBank/DDBJ whole genome shotgun (WGS) entry which is preliminary data.</text>
</comment>
<feature type="region of interest" description="Disordered" evidence="1">
    <location>
        <begin position="173"/>
        <end position="273"/>
    </location>
</feature>
<evidence type="ECO:0000313" key="5">
    <source>
        <dbReference type="Proteomes" id="UP000051647"/>
    </source>
</evidence>
<keyword evidence="3" id="KW-0732">Signal</keyword>
<feature type="transmembrane region" description="Helical" evidence="2">
    <location>
        <begin position="1089"/>
        <end position="1110"/>
    </location>
</feature>
<feature type="transmembrane region" description="Helical" evidence="2">
    <location>
        <begin position="832"/>
        <end position="858"/>
    </location>
</feature>
<feature type="region of interest" description="Disordered" evidence="1">
    <location>
        <begin position="289"/>
        <end position="413"/>
    </location>
</feature>
<feature type="transmembrane region" description="Helical" evidence="2">
    <location>
        <begin position="804"/>
        <end position="825"/>
    </location>
</feature>
<feature type="compositionally biased region" description="Low complexity" evidence="1">
    <location>
        <begin position="322"/>
        <end position="358"/>
    </location>
</feature>
<gene>
    <name evidence="4" type="ORF">FC27_GL000630</name>
</gene>
<feature type="transmembrane region" description="Helical" evidence="2">
    <location>
        <begin position="864"/>
        <end position="886"/>
    </location>
</feature>
<dbReference type="AlphaFoldDB" id="A0A0R1SB96"/>
<evidence type="ECO:0000256" key="2">
    <source>
        <dbReference type="SAM" id="Phobius"/>
    </source>
</evidence>
<evidence type="ECO:0000313" key="4">
    <source>
        <dbReference type="EMBL" id="KRL66359.1"/>
    </source>
</evidence>
<keyword evidence="2" id="KW-1133">Transmembrane helix</keyword>
<keyword evidence="2" id="KW-0812">Transmembrane</keyword>
<dbReference type="EMBL" id="AZFA01000015">
    <property type="protein sequence ID" value="KRL66359.1"/>
    <property type="molecule type" value="Genomic_DNA"/>
</dbReference>
<name>A0A0R1SB96_9LACO</name>
<reference evidence="4 5" key="1">
    <citation type="journal article" date="2015" name="Genome Announc.">
        <title>Expanding the biotechnology potential of lactobacilli through comparative genomics of 213 strains and associated genera.</title>
        <authorList>
            <person name="Sun Z."/>
            <person name="Harris H.M."/>
            <person name="McCann A."/>
            <person name="Guo C."/>
            <person name="Argimon S."/>
            <person name="Zhang W."/>
            <person name="Yang X."/>
            <person name="Jeffery I.B."/>
            <person name="Cooney J.C."/>
            <person name="Kagawa T.F."/>
            <person name="Liu W."/>
            <person name="Song Y."/>
            <person name="Salvetti E."/>
            <person name="Wrobel A."/>
            <person name="Rasinkangas P."/>
            <person name="Parkhill J."/>
            <person name="Rea M.C."/>
            <person name="O'Sullivan O."/>
            <person name="Ritari J."/>
            <person name="Douillard F.P."/>
            <person name="Paul Ross R."/>
            <person name="Yang R."/>
            <person name="Briner A.E."/>
            <person name="Felis G.E."/>
            <person name="de Vos W.M."/>
            <person name="Barrangou R."/>
            <person name="Klaenhammer T.R."/>
            <person name="Caufield P.W."/>
            <person name="Cui Y."/>
            <person name="Zhang H."/>
            <person name="O'Toole P.W."/>
        </authorList>
    </citation>
    <scope>NUCLEOTIDE SEQUENCE [LARGE SCALE GENOMIC DNA]</scope>
    <source>
        <strain evidence="4 5">DSM 14857</strain>
    </source>
</reference>
<dbReference type="STRING" id="1423815.FC27_GL000630"/>
<sequence length="1232" mass="131471">MSLFKRAFVCVSVALLAAPIVASGTVGAVSAATTDNHIRTTEPAKPNSNLKTPLRDANSIFNLRLKKQNGGYAFVGSIVASGNNVIQKGEKLVVSFDRQNVDLKHSTVINQKGDVPYTATKDTNNDTLTLSFNRNVDYGNYQIAMGIATKNVYTTTKVTAKFAGSPVKIAHDQLTSKWHQPQMTKSTTTTQQTARYSKTQSYSPASQTSQTATTQTTSTQTQAATQPTYQQSSNRAYSTTTRQTTGYKTVTQARTQQQQQQQQQQSSSQNNYTPTFDEARQAVMSRTTVGISGTPTTNGSGQTPTDSTAGATEKNLTGANGTDSTSTSSTDSTTKSASTGQASPQASSAQAAPTSRRQVQVAGTDNQQTSSQTNQESGATETASTPTTPATPTTHTESSQVQPQAALEQQVQAGAAVSNVIQTPDGRASDPHETLKQALADQNQAGQNQNKAYQSNQSFESIRTDVANKVPNADAEEQAEVVKTLPWIWSYISNAPTQAQTFSFETRLSTGRIANTFVNGAANTNSDNILQQNMPKLLKVFGANISANAFDRAMDIDNLLKSQVYQDYLQGKDASSSEKLNSNDAWKAINGRLNVTKVDASTNVAGATELPKTFYNPKTTVDQMASASLAAHNAGQSGNVEPIAQAANSRAAGQSTNDSGNKDSANLFYKIQSDLYKKMGNASSDDKAQMLGAIPDILHQVSNGTSSSDKTGRIFKFLKSAMDGSEFLFTVDTRPVVGSTDKYLSNLPQIFKSFGDSMRKGDFDKAINMQLMKKSQVYQDYLDKKYVPDALKRKVVQKNDKTDLLAAIILAIIAVPVLAILMPIIAIVTAPIWIPIALVVFTVVFAVTALPILLLTLGILASPFILPIAAIFTIAAALIGLVVNLIPIVNLITIPITFLAVVAGAIVTVLSVIGILLWLPAIIVTGIVVILAIAVPIVMFVALIALQIFAGIVALAIGLLPILVPILALIGIVIACIFAGIGLLLFTLSPLLFFALPLILFVIVAAILVVALMAIFFIFTAGSVSTILGILLIVLILYPIFNIIALVGAVLLFLLLVAVMPMFLVLRFLLFFIGFGFMALIFTDLAIPVLGIAIIVGLAMMTLFIPGLLIALSWPFWMSLVLLITVPIIIPLVLLGFIPFVGLIMGPVAGIAILIQAGLLIASIVVPIMIGLAMMTTGIIGFDIAAAAAAVLALLKDKLIEKNLYVDIDDRLDNFKIRPTGFWTKDDPLSFA</sequence>
<feature type="chain" id="PRO_5038457577" evidence="3">
    <location>
        <begin position="29"/>
        <end position="1232"/>
    </location>
</feature>
<keyword evidence="5" id="KW-1185">Reference proteome</keyword>
<dbReference type="Proteomes" id="UP000051647">
    <property type="component" value="Unassembled WGS sequence"/>
</dbReference>
<protein>
    <submittedName>
        <fullName evidence="4">Uncharacterized protein</fullName>
    </submittedName>
</protein>
<feature type="transmembrane region" description="Helical" evidence="2">
    <location>
        <begin position="898"/>
        <end position="921"/>
    </location>
</feature>
<feature type="transmembrane region" description="Helical" evidence="2">
    <location>
        <begin position="1031"/>
        <end position="1058"/>
    </location>
</feature>
<feature type="transmembrane region" description="Helical" evidence="2">
    <location>
        <begin position="1176"/>
        <end position="1195"/>
    </location>
</feature>
<organism evidence="4 5">
    <name type="scientific">Companilactobacillus versmoldensis DSM 14857 = KCTC 3814</name>
    <dbReference type="NCBI Taxonomy" id="1423815"/>
    <lineage>
        <taxon>Bacteria</taxon>
        <taxon>Bacillati</taxon>
        <taxon>Bacillota</taxon>
        <taxon>Bacilli</taxon>
        <taxon>Lactobacillales</taxon>
        <taxon>Lactobacillaceae</taxon>
        <taxon>Companilactobacillus</taxon>
    </lineage>
</organism>
<dbReference type="OrthoDB" id="2256561at2"/>
<accession>A0A0R1SB96</accession>
<keyword evidence="2" id="KW-0472">Membrane</keyword>
<dbReference type="RefSeq" id="WP_010625064.1">
    <property type="nucleotide sequence ID" value="NZ_AZFA01000015.1"/>
</dbReference>
<feature type="compositionally biased region" description="Low complexity" evidence="1">
    <location>
        <begin position="256"/>
        <end position="269"/>
    </location>
</feature>
<feature type="signal peptide" evidence="3">
    <location>
        <begin position="1"/>
        <end position="28"/>
    </location>
</feature>
<feature type="transmembrane region" description="Helical" evidence="2">
    <location>
        <begin position="992"/>
        <end position="1019"/>
    </location>
</feature>
<feature type="compositionally biased region" description="Polar residues" evidence="1">
    <location>
        <begin position="289"/>
        <end position="321"/>
    </location>
</feature>
<dbReference type="PATRIC" id="fig|1423815.3.peg.638"/>
<feature type="transmembrane region" description="Helical" evidence="2">
    <location>
        <begin position="927"/>
        <end position="955"/>
    </location>
</feature>
<feature type="compositionally biased region" description="Polar residues" evidence="1">
    <location>
        <begin position="399"/>
        <end position="412"/>
    </location>
</feature>
<evidence type="ECO:0000256" key="3">
    <source>
        <dbReference type="SAM" id="SignalP"/>
    </source>
</evidence>
<proteinExistence type="predicted"/>
<evidence type="ECO:0000256" key="1">
    <source>
        <dbReference type="SAM" id="MobiDB-lite"/>
    </source>
</evidence>
<feature type="transmembrane region" description="Helical" evidence="2">
    <location>
        <begin position="962"/>
        <end position="986"/>
    </location>
</feature>